<dbReference type="InterPro" id="IPR057926">
    <property type="entry name" value="QRICH1_dom"/>
</dbReference>
<accession>A0A8K0A6H7</accession>
<gene>
    <name evidence="2" type="primary">Hypp4032</name>
    <name evidence="2" type="ORF">BLAG_LOCUS21711</name>
</gene>
<organism evidence="2 3">
    <name type="scientific">Branchiostoma lanceolatum</name>
    <name type="common">Common lancelet</name>
    <name type="synonym">Amphioxus lanceolatum</name>
    <dbReference type="NCBI Taxonomy" id="7740"/>
    <lineage>
        <taxon>Eukaryota</taxon>
        <taxon>Metazoa</taxon>
        <taxon>Chordata</taxon>
        <taxon>Cephalochordata</taxon>
        <taxon>Leptocardii</taxon>
        <taxon>Amphioxiformes</taxon>
        <taxon>Branchiostomatidae</taxon>
        <taxon>Branchiostoma</taxon>
    </lineage>
</organism>
<dbReference type="InterPro" id="IPR042838">
    <property type="entry name" value="KIAA1958"/>
</dbReference>
<dbReference type="AlphaFoldDB" id="A0A8K0A6H7"/>
<keyword evidence="3" id="KW-1185">Reference proteome</keyword>
<evidence type="ECO:0000313" key="3">
    <source>
        <dbReference type="Proteomes" id="UP000838412"/>
    </source>
</evidence>
<dbReference type="EMBL" id="OV696692">
    <property type="protein sequence ID" value="CAH1268933.1"/>
    <property type="molecule type" value="Genomic_DNA"/>
</dbReference>
<dbReference type="PANTHER" id="PTHR46963">
    <property type="entry name" value="SIMILAR TO RIKEN CDNA E130308A19"/>
    <property type="match status" value="1"/>
</dbReference>
<dbReference type="PANTHER" id="PTHR46963:SF2">
    <property type="match status" value="1"/>
</dbReference>
<dbReference type="Proteomes" id="UP000838412">
    <property type="component" value="Chromosome 7"/>
</dbReference>
<dbReference type="Pfam" id="PF25561">
    <property type="entry name" value="QRICH1"/>
    <property type="match status" value="1"/>
</dbReference>
<proteinExistence type="predicted"/>
<reference evidence="2" key="1">
    <citation type="submission" date="2022-01" db="EMBL/GenBank/DDBJ databases">
        <authorList>
            <person name="Braso-Vives M."/>
        </authorList>
    </citation>
    <scope>NUCLEOTIDE SEQUENCE</scope>
</reference>
<dbReference type="OrthoDB" id="5975945at2759"/>
<sequence>MGLLRLRQLPECGRKGKSLASSGEKWTPENISVDELDEMLGRFLLGKRKDTGEEYEPDSLTSKVRSIARYLKEKSYPADIVTDRRFAHFRECLVAKRKSLKKVGKGNIPNRADPLSKAEMKILKKKKLLGPYKPPQCSLAKQYYVVWDEVGPRAYAFPEIPLCPVNLYREYRKRRPMTQMNPTSTFYLGINRARKPAAEAWCINAPMDQQREMSDILMGSAEGCKPSTPSAPALSSVESAIQITFAGATIQGGTFNIGGSSSYTQASQEINI</sequence>
<name>A0A8K0A6H7_BRALA</name>
<protein>
    <submittedName>
        <fullName evidence="2">Hypp4032 protein</fullName>
    </submittedName>
</protein>
<evidence type="ECO:0000259" key="1">
    <source>
        <dbReference type="Pfam" id="PF25561"/>
    </source>
</evidence>
<evidence type="ECO:0000313" key="2">
    <source>
        <dbReference type="EMBL" id="CAH1268933.1"/>
    </source>
</evidence>
<feature type="domain" description="QRICH1-like" evidence="1">
    <location>
        <begin position="31"/>
        <end position="94"/>
    </location>
</feature>